<proteinExistence type="predicted"/>
<sequence>MASNIAGDNSSVEVSKEVLRLKGSATGPRALGGGSTGVDPLPARVRDIPVVTCKA</sequence>
<dbReference type="EMBL" id="JACGWJ010000015">
    <property type="protein sequence ID" value="KAL0367471.1"/>
    <property type="molecule type" value="Genomic_DNA"/>
</dbReference>
<gene>
    <name evidence="1" type="ORF">Sradi_3637200</name>
</gene>
<protein>
    <submittedName>
        <fullName evidence="1">Uncharacterized protein</fullName>
    </submittedName>
</protein>
<name>A0AAW2QIJ0_SESRA</name>
<organism evidence="1">
    <name type="scientific">Sesamum radiatum</name>
    <name type="common">Black benniseed</name>
    <dbReference type="NCBI Taxonomy" id="300843"/>
    <lineage>
        <taxon>Eukaryota</taxon>
        <taxon>Viridiplantae</taxon>
        <taxon>Streptophyta</taxon>
        <taxon>Embryophyta</taxon>
        <taxon>Tracheophyta</taxon>
        <taxon>Spermatophyta</taxon>
        <taxon>Magnoliopsida</taxon>
        <taxon>eudicotyledons</taxon>
        <taxon>Gunneridae</taxon>
        <taxon>Pentapetalae</taxon>
        <taxon>asterids</taxon>
        <taxon>lamiids</taxon>
        <taxon>Lamiales</taxon>
        <taxon>Pedaliaceae</taxon>
        <taxon>Sesamum</taxon>
    </lineage>
</organism>
<evidence type="ECO:0000313" key="1">
    <source>
        <dbReference type="EMBL" id="KAL0367471.1"/>
    </source>
</evidence>
<dbReference type="AlphaFoldDB" id="A0AAW2QIJ0"/>
<comment type="caution">
    <text evidence="1">The sequence shown here is derived from an EMBL/GenBank/DDBJ whole genome shotgun (WGS) entry which is preliminary data.</text>
</comment>
<reference evidence="1" key="2">
    <citation type="journal article" date="2024" name="Plant">
        <title>Genomic evolution and insights into agronomic trait innovations of Sesamum species.</title>
        <authorList>
            <person name="Miao H."/>
            <person name="Wang L."/>
            <person name="Qu L."/>
            <person name="Liu H."/>
            <person name="Sun Y."/>
            <person name="Le M."/>
            <person name="Wang Q."/>
            <person name="Wei S."/>
            <person name="Zheng Y."/>
            <person name="Lin W."/>
            <person name="Duan Y."/>
            <person name="Cao H."/>
            <person name="Xiong S."/>
            <person name="Wang X."/>
            <person name="Wei L."/>
            <person name="Li C."/>
            <person name="Ma Q."/>
            <person name="Ju M."/>
            <person name="Zhao R."/>
            <person name="Li G."/>
            <person name="Mu C."/>
            <person name="Tian Q."/>
            <person name="Mei H."/>
            <person name="Zhang T."/>
            <person name="Gao T."/>
            <person name="Zhang H."/>
        </authorList>
    </citation>
    <scope>NUCLEOTIDE SEQUENCE</scope>
    <source>
        <strain evidence="1">G02</strain>
    </source>
</reference>
<accession>A0AAW2QIJ0</accession>
<reference evidence="1" key="1">
    <citation type="submission" date="2020-06" db="EMBL/GenBank/DDBJ databases">
        <authorList>
            <person name="Li T."/>
            <person name="Hu X."/>
            <person name="Zhang T."/>
            <person name="Song X."/>
            <person name="Zhang H."/>
            <person name="Dai N."/>
            <person name="Sheng W."/>
            <person name="Hou X."/>
            <person name="Wei L."/>
        </authorList>
    </citation>
    <scope>NUCLEOTIDE SEQUENCE</scope>
    <source>
        <strain evidence="1">G02</strain>
        <tissue evidence="1">Leaf</tissue>
    </source>
</reference>